<dbReference type="EMBL" id="JAKKPZ010000020">
    <property type="protein sequence ID" value="KAI1711883.1"/>
    <property type="molecule type" value="Genomic_DNA"/>
</dbReference>
<dbReference type="InterPro" id="IPR032788">
    <property type="entry name" value="AGL_central"/>
</dbReference>
<protein>
    <submittedName>
        <fullName evidence="4">Glycogen debranching enzyme, glucanotransferase domain-containing protein</fullName>
    </submittedName>
</protein>
<keyword evidence="5" id="KW-1185">Reference proteome</keyword>
<evidence type="ECO:0000313" key="5">
    <source>
        <dbReference type="Proteomes" id="UP001201812"/>
    </source>
</evidence>
<organism evidence="4 5">
    <name type="scientific">Ditylenchus destructor</name>
    <dbReference type="NCBI Taxonomy" id="166010"/>
    <lineage>
        <taxon>Eukaryota</taxon>
        <taxon>Metazoa</taxon>
        <taxon>Ecdysozoa</taxon>
        <taxon>Nematoda</taxon>
        <taxon>Chromadorea</taxon>
        <taxon>Rhabditida</taxon>
        <taxon>Tylenchina</taxon>
        <taxon>Tylenchomorpha</taxon>
        <taxon>Sphaerularioidea</taxon>
        <taxon>Anguinidae</taxon>
        <taxon>Anguininae</taxon>
        <taxon>Ditylenchus</taxon>
    </lineage>
</organism>
<dbReference type="InterPro" id="IPR032792">
    <property type="entry name" value="AGL_glucanoTrfase"/>
</dbReference>
<sequence length="1478" mass="166890">MAQVANVNLSQSKNLNGVSPSNQTTLSIELNKDEFLDSRVVRLEKGWKLQFVCGEGLLGHGVHLRICDTDISFNFNELDSLSNLDSGNVHELLCDFFGAYKYEFFLSTDLDTPVGRGYFCIVPQWNIANSSRIMSLNALSVITHLAKLLGPLSEWEDRLRVAKEAGYNVIHLTPVQTLGVSNSSYSIADYHRLNPIFEANFDQLKQFIHKMAVEWHVLTLQDVVWNHTAKNANWLWEHPECSFNCDNSPHLRPAYIVDRALQQFSREIADSKWEHRGLPAVIDSNSHLVALREILETEVLPPIQLYEFFQANINKCVEEFRGIAKGTPPNADDKAMGICVPIVQDPEFRRFGSTVNLEHAVKRFNIPRSDATSEEDRLNKCCDEFRAHLQRQNDDATRTALDHCFTAINAVMGHVAYERVAAEGPRRGAVSDRAPLVTNYFLHRKTPTNWQEEEKLAYNPATSKYLMACNGWIMNADPLVNFAEPPSNVYLRRELVCWGDCVKLNYGQKPEDCPYLWNYMKEYSEKCAEIFHGFRIDNCHSTPIHVAEYLLNAARKVRKDLYVVAELFTGSEELDNLFVNRLGITSLIRECQNAPDSHEQGRFVYRYGGDPVGAFHSKSTRPAIGGVAHALLYDQTHDNPSPFQKRTAYDYVPTAAMTAMAYCASGTTRGYDEFVPFHIDVVHEKRLYHNWEEISADSNLVGMIKARRLFNDLHTELSANGFSEIFVDQVNEDIVAITRHNPRTHESVLLISHCCFSQFKWTPDCKSIHIADDIASILFEVKTVESPMENGVLEAVESNQPNGEEHVQKNVHERIHGLSNFTVEIYENVPLNKSLAVDIDQHGSIHFKLFTSGSVIAFKINPKKETATACDAIEKIVEDETLRQEAESQLRKLDLQTFNYLLYRCEAEEQSEYGQGAYAVPEFEKLVYCGLQGIQTVLKRIQETDDLGHPVCSNLRAGNWIVDYTVARMKRLPELTDLAKIGISKVPQLNITQKLAFSSVSFLACINSAKLPQLSSKIAPEDFNPPSLAAGLPHFAEGIWRNWGRDTFIALPGVLLLTGRFAEARNTILAFAGTLRHGLIPNLLAEGKSARYNCRDAVWFWLAAIIQYVEMAPNGEKLLNDPVFRIYPTDDAHYGDGSQKEEPLHATMYEALQRHFEGISFRERNAGHQIDEHMTDPGFNVNAYIDHETGLVFGGNPWNCGTWMDKMGSSDKAGNRGQPATPRDGAAVELQGLALFTAKKLAELAKKQQFPYARLEGKGKSWTWDEWANILRQSFREKFFVRQENNDKFVNRKGIVKDCYGSSAGFTDFQLRPNFCIALNAAPDILEAEEAWSALEIAGKILGAPLGICTLDPEDWAYNGNYNNDDDGTNKQTAKGWNYHQGPEWLWVASIYLSAKLKVAHRLKASGRNEKAWIDTLNEMKTRIHTYSNHLKISPWGSLPELTNQNGSPCLHSCPAQAWSVGCFLEALHTLDTLLNEK</sequence>
<comment type="caution">
    <text evidence="4">The sequence shown here is derived from an EMBL/GenBank/DDBJ whole genome shotgun (WGS) entry which is preliminary data.</text>
</comment>
<dbReference type="GO" id="GO:0005980">
    <property type="term" value="P:glycogen catabolic process"/>
    <property type="evidence" value="ECO:0007669"/>
    <property type="project" value="InterPro"/>
</dbReference>
<dbReference type="InterPro" id="IPR010401">
    <property type="entry name" value="AGL/Gdb1"/>
</dbReference>
<gene>
    <name evidence="4" type="ORF">DdX_09843</name>
</gene>
<dbReference type="SUPFAM" id="SSF48208">
    <property type="entry name" value="Six-hairpin glycosidases"/>
    <property type="match status" value="1"/>
</dbReference>
<evidence type="ECO:0000259" key="1">
    <source>
        <dbReference type="Pfam" id="PF06202"/>
    </source>
</evidence>
<dbReference type="GO" id="GO:0004135">
    <property type="term" value="F:amylo-alpha-1,6-glucosidase activity"/>
    <property type="evidence" value="ECO:0007669"/>
    <property type="project" value="InterPro"/>
</dbReference>
<feature type="domain" description="Glycogen debranching enzyme C-terminal" evidence="1">
    <location>
        <begin position="1022"/>
        <end position="1466"/>
    </location>
</feature>
<dbReference type="Pfam" id="PF14701">
    <property type="entry name" value="hDGE_amylase"/>
    <property type="match status" value="1"/>
</dbReference>
<dbReference type="PANTHER" id="PTHR10569">
    <property type="entry name" value="GLYCOGEN DEBRANCHING ENZYME"/>
    <property type="match status" value="1"/>
</dbReference>
<reference evidence="4" key="1">
    <citation type="submission" date="2022-01" db="EMBL/GenBank/DDBJ databases">
        <title>Genome Sequence Resource for Two Populations of Ditylenchus destructor, the Migratory Endoparasitic Phytonematode.</title>
        <authorList>
            <person name="Zhang H."/>
            <person name="Lin R."/>
            <person name="Xie B."/>
        </authorList>
    </citation>
    <scope>NUCLEOTIDE SEQUENCE</scope>
    <source>
        <strain evidence="4">BazhouSP</strain>
    </source>
</reference>
<feature type="domain" description="Glycogen debranching enzyme central" evidence="3">
    <location>
        <begin position="702"/>
        <end position="969"/>
    </location>
</feature>
<dbReference type="InterPro" id="IPR017853">
    <property type="entry name" value="GH"/>
</dbReference>
<evidence type="ECO:0000313" key="4">
    <source>
        <dbReference type="EMBL" id="KAI1711883.1"/>
    </source>
</evidence>
<feature type="domain" description="Glycogen debranching enzyme glucanotransferase" evidence="2">
    <location>
        <begin position="134"/>
        <end position="562"/>
    </location>
</feature>
<dbReference type="PANTHER" id="PTHR10569:SF2">
    <property type="entry name" value="GLYCOGEN DEBRANCHING ENZYME"/>
    <property type="match status" value="1"/>
</dbReference>
<evidence type="ECO:0000259" key="2">
    <source>
        <dbReference type="Pfam" id="PF14701"/>
    </source>
</evidence>
<dbReference type="InterPro" id="IPR008928">
    <property type="entry name" value="6-hairpin_glycosidase_sf"/>
</dbReference>
<dbReference type="Gene3D" id="3.20.20.80">
    <property type="entry name" value="Glycosidases"/>
    <property type="match status" value="2"/>
</dbReference>
<dbReference type="Proteomes" id="UP001201812">
    <property type="component" value="Unassembled WGS sequence"/>
</dbReference>
<dbReference type="InterPro" id="IPR012341">
    <property type="entry name" value="6hp_glycosidase-like_sf"/>
</dbReference>
<dbReference type="FunFam" id="3.20.20.80:FF:000070">
    <property type="entry name" value="GDB1p Glycogen debranching enzyme"/>
    <property type="match status" value="1"/>
</dbReference>
<name>A0AAD4N1J3_9BILA</name>
<dbReference type="GO" id="GO:0004134">
    <property type="term" value="F:4-alpha-glucanotransferase activity"/>
    <property type="evidence" value="ECO:0007669"/>
    <property type="project" value="InterPro"/>
</dbReference>
<evidence type="ECO:0000259" key="3">
    <source>
        <dbReference type="Pfam" id="PF14702"/>
    </source>
</evidence>
<proteinExistence type="predicted"/>
<dbReference type="Gene3D" id="1.50.10.10">
    <property type="match status" value="1"/>
</dbReference>
<dbReference type="FunFam" id="3.20.20.80:FF:000108">
    <property type="entry name" value="glycogen debranching enzyme"/>
    <property type="match status" value="1"/>
</dbReference>
<dbReference type="CDD" id="cd11327">
    <property type="entry name" value="AmyAc_Glg_debranch_2"/>
    <property type="match status" value="1"/>
</dbReference>
<dbReference type="SUPFAM" id="SSF51445">
    <property type="entry name" value="(Trans)glycosidases"/>
    <property type="match status" value="1"/>
</dbReference>
<dbReference type="Pfam" id="PF14702">
    <property type="entry name" value="hGDE_central"/>
    <property type="match status" value="1"/>
</dbReference>
<dbReference type="InterPro" id="IPR032790">
    <property type="entry name" value="GDE_C"/>
</dbReference>
<accession>A0AAD4N1J3</accession>
<dbReference type="Pfam" id="PF06202">
    <property type="entry name" value="GDE_C"/>
    <property type="match status" value="1"/>
</dbReference>